<evidence type="ECO:0000256" key="6">
    <source>
        <dbReference type="ARBA" id="ARBA00022833"/>
    </source>
</evidence>
<feature type="compositionally biased region" description="Acidic residues" evidence="14">
    <location>
        <begin position="412"/>
        <end position="425"/>
    </location>
</feature>
<comment type="subunit">
    <text evidence="13">Associates with the RNA polymerase II complex.</text>
</comment>
<sequence length="620" mass="69265">MESGCHFVLCFRQQIFYTGSVCTHLFLKQLYINCQNVDHTANFFSPCRKAALEAAIRKKIEHERKALKVVERLLEDDITEEFLTNCGKLITPSHYKDVVEERFIVKLCGYPTCRNRLQNVPKQKYQISTKTNKVYDITERKCFCSNFCYRASKYFEGQISQSPVWLRDEERPPDIELLKEGARGDAGKEVKLVTEGVSTLDIDSHVPAAVQVDSSTESESGSSDAEQEFVSSILQENLSGAEKKTLKVPRNSILKKKPAERVQSEHTPIENPVNKAVEQLSRCGLGGPEEKHIVPHQSQTGKPDTSVYSLIPEPVPISDDSGSNCGGSQVVFLGMSQKGRERFKKLLAKSKQPGNPELKGPVDSLAAKECLLENIRQTFSEWKTEETLKLLYGSSFVGTCMPQEQTPAADCEKEELDEDDLDSSEETNTANYLMDNLNSLNKSVPSRDPSRAAKLVPSFEKLKEETSQLELKVKEFYQGKFTVAEEEQTIESGGEKLSSKDQEDQQWTPVFPLVDSKAQQQIRTQIVLEKLRKALPAVLGPLQIPLGDAYKELKGLIKTFRLTNTNIIHKMPVWTLIAIVLLSVILPSDDSVSICCTPSMPTSHTVLLASSPGDLSPLPF</sequence>
<dbReference type="InterPro" id="IPR007308">
    <property type="entry name" value="Rtr1/RPAP2_dom"/>
</dbReference>
<comment type="catalytic activity">
    <reaction evidence="10 13">
        <text>O-phospho-L-seryl-[protein] + H2O = L-seryl-[protein] + phosphate</text>
        <dbReference type="Rhea" id="RHEA:20629"/>
        <dbReference type="Rhea" id="RHEA-COMP:9863"/>
        <dbReference type="Rhea" id="RHEA-COMP:11604"/>
        <dbReference type="ChEBI" id="CHEBI:15377"/>
        <dbReference type="ChEBI" id="CHEBI:29999"/>
        <dbReference type="ChEBI" id="CHEBI:43474"/>
        <dbReference type="ChEBI" id="CHEBI:83421"/>
        <dbReference type="EC" id="3.1.3.16"/>
    </reaction>
</comment>
<keyword evidence="3 13" id="KW-0479">Metal-binding</keyword>
<name>A0A803TUL5_ANOCA</name>
<dbReference type="Gene3D" id="1.25.40.820">
    <property type="match status" value="1"/>
</dbReference>
<reference evidence="16 17" key="1">
    <citation type="submission" date="2009-12" db="EMBL/GenBank/DDBJ databases">
        <title>The Genome Sequence of Anolis carolinensis (Green Anole Lizard).</title>
        <authorList>
            <consortium name="The Genome Sequencing Platform"/>
            <person name="Di Palma F."/>
            <person name="Alfoldi J."/>
            <person name="Heiman D."/>
            <person name="Young S."/>
            <person name="Grabherr M."/>
            <person name="Johnson J."/>
            <person name="Lander E.S."/>
            <person name="Lindblad-Toh K."/>
        </authorList>
    </citation>
    <scope>NUCLEOTIDE SEQUENCE [LARGE SCALE GENOMIC DNA]</scope>
    <source>
        <strain evidence="16 17">JBL SC #1</strain>
    </source>
</reference>
<keyword evidence="7 13" id="KW-0904">Protein phosphatase</keyword>
<keyword evidence="4 13" id="KW-0863">Zinc-finger</keyword>
<keyword evidence="5 13" id="KW-0378">Hydrolase</keyword>
<comment type="catalytic activity">
    <reaction evidence="11 13">
        <text>O-phospho-L-threonyl-[protein] + H2O = L-threonyl-[protein] + phosphate</text>
        <dbReference type="Rhea" id="RHEA:47004"/>
        <dbReference type="Rhea" id="RHEA-COMP:11060"/>
        <dbReference type="Rhea" id="RHEA-COMP:11605"/>
        <dbReference type="ChEBI" id="CHEBI:15377"/>
        <dbReference type="ChEBI" id="CHEBI:30013"/>
        <dbReference type="ChEBI" id="CHEBI:43474"/>
        <dbReference type="ChEBI" id="CHEBI:61977"/>
        <dbReference type="EC" id="3.1.3.16"/>
    </reaction>
</comment>
<dbReference type="PANTHER" id="PTHR14732">
    <property type="entry name" value="RNA POLYMERASE II SUBUNIT B1 CTD PHOSPHATASE RPAP2-RELATED"/>
    <property type="match status" value="1"/>
</dbReference>
<dbReference type="GO" id="GO:0043175">
    <property type="term" value="F:RNA polymerase core enzyme binding"/>
    <property type="evidence" value="ECO:0007669"/>
    <property type="project" value="UniProtKB-UniRule"/>
</dbReference>
<evidence type="ECO:0000259" key="15">
    <source>
        <dbReference type="PROSITE" id="PS51479"/>
    </source>
</evidence>
<reference evidence="16" key="2">
    <citation type="submission" date="2025-08" db="UniProtKB">
        <authorList>
            <consortium name="Ensembl"/>
        </authorList>
    </citation>
    <scope>IDENTIFICATION</scope>
</reference>
<evidence type="ECO:0000256" key="5">
    <source>
        <dbReference type="ARBA" id="ARBA00022801"/>
    </source>
</evidence>
<dbReference type="Bgee" id="ENSACAG00000004529">
    <property type="expression patterns" value="Expressed in forelimb bud and 13 other cell types or tissues"/>
</dbReference>
<reference evidence="16" key="3">
    <citation type="submission" date="2025-09" db="UniProtKB">
        <authorList>
            <consortium name="Ensembl"/>
        </authorList>
    </citation>
    <scope>IDENTIFICATION</scope>
</reference>
<evidence type="ECO:0000256" key="3">
    <source>
        <dbReference type="ARBA" id="ARBA00022723"/>
    </source>
</evidence>
<dbReference type="GO" id="GO:0008420">
    <property type="term" value="F:RNA polymerase II CTD heptapeptide repeat phosphatase activity"/>
    <property type="evidence" value="ECO:0000318"/>
    <property type="project" value="GO_Central"/>
</dbReference>
<dbReference type="GeneTree" id="ENSGT00390000017965"/>
<evidence type="ECO:0000313" key="16">
    <source>
        <dbReference type="Ensembl" id="ENSACAP00000038905.1"/>
    </source>
</evidence>
<dbReference type="InterPro" id="IPR039693">
    <property type="entry name" value="Rtr1/RPAP2"/>
</dbReference>
<dbReference type="EC" id="3.1.3.16" evidence="13"/>
<evidence type="ECO:0000256" key="4">
    <source>
        <dbReference type="ARBA" id="ARBA00022771"/>
    </source>
</evidence>
<comment type="subcellular location">
    <subcellularLocation>
        <location evidence="1 13">Nucleus</location>
    </subcellularLocation>
</comment>
<keyword evidence="17" id="KW-1185">Reference proteome</keyword>
<feature type="domain" description="RTR1-type" evidence="15">
    <location>
        <begin position="85"/>
        <end position="168"/>
    </location>
</feature>
<dbReference type="GO" id="GO:0005634">
    <property type="term" value="C:nucleus"/>
    <property type="evidence" value="ECO:0000318"/>
    <property type="project" value="GO_Central"/>
</dbReference>
<evidence type="ECO:0000256" key="13">
    <source>
        <dbReference type="RuleBase" id="RU367080"/>
    </source>
</evidence>
<evidence type="ECO:0000256" key="9">
    <source>
        <dbReference type="ARBA" id="ARBA00045547"/>
    </source>
</evidence>
<dbReference type="Proteomes" id="UP000001646">
    <property type="component" value="Chromosome 4"/>
</dbReference>
<protein>
    <recommendedName>
        <fullName evidence="13">RNA polymerase II subunit B1 CTD phosphatase RPAP2 homolog</fullName>
        <ecNumber evidence="13">3.1.3.16</ecNumber>
    </recommendedName>
</protein>
<proteinExistence type="inferred from homology"/>
<dbReference type="Pfam" id="PF04181">
    <property type="entry name" value="RPAP2_Rtr1"/>
    <property type="match status" value="1"/>
</dbReference>
<comment type="similarity">
    <text evidence="2 12 13">Belongs to the RPAP2 family.</text>
</comment>
<dbReference type="PANTHER" id="PTHR14732:SF0">
    <property type="entry name" value="RNA POLYMERASE II SUBUNIT B1 CTD PHOSPHATASE RPAP2-RELATED"/>
    <property type="match status" value="1"/>
</dbReference>
<dbReference type="AlphaFoldDB" id="A0A803TUL5"/>
<organism evidence="16 17">
    <name type="scientific">Anolis carolinensis</name>
    <name type="common">Green anole</name>
    <name type="synonym">American chameleon</name>
    <dbReference type="NCBI Taxonomy" id="28377"/>
    <lineage>
        <taxon>Eukaryota</taxon>
        <taxon>Metazoa</taxon>
        <taxon>Chordata</taxon>
        <taxon>Craniata</taxon>
        <taxon>Vertebrata</taxon>
        <taxon>Euteleostomi</taxon>
        <taxon>Lepidosauria</taxon>
        <taxon>Squamata</taxon>
        <taxon>Bifurcata</taxon>
        <taxon>Unidentata</taxon>
        <taxon>Episquamata</taxon>
        <taxon>Toxicofera</taxon>
        <taxon>Iguania</taxon>
        <taxon>Dactyloidae</taxon>
        <taxon>Anolis</taxon>
    </lineage>
</organism>
<evidence type="ECO:0000256" key="7">
    <source>
        <dbReference type="ARBA" id="ARBA00022912"/>
    </source>
</evidence>
<comment type="function">
    <text evidence="9">Protein phosphatase that displays CTD phosphatase activity and regulates transcription of snRNA genes. Recognizes and binds phosphorylated 'Ser-7' of the C-terminal heptapeptide repeat domain (CTD) of the largest RNA polymerase II subunit POLR2A, and mediates dephosphorylation of 'Ser-5' of the CTD, thereby promoting transcription of snRNA genes. Downstream of EIF2AK3/PERK, dephosphorylates ERN1, a sensor for the endoplasmic reticulum unfolded protein response (UPR), to abort failed ER-stress adaptation and trigger apoptosis.</text>
</comment>
<evidence type="ECO:0000256" key="2">
    <source>
        <dbReference type="ARBA" id="ARBA00005676"/>
    </source>
</evidence>
<evidence type="ECO:0000256" key="11">
    <source>
        <dbReference type="ARBA" id="ARBA00048336"/>
    </source>
</evidence>
<evidence type="ECO:0000256" key="12">
    <source>
        <dbReference type="PROSITE-ProRule" id="PRU00812"/>
    </source>
</evidence>
<feature type="region of interest" description="Disordered" evidence="14">
    <location>
        <begin position="406"/>
        <end position="425"/>
    </location>
</feature>
<dbReference type="Ensembl" id="ENSACAT00000056704.1">
    <property type="protein sequence ID" value="ENSACAP00000038905.1"/>
    <property type="gene ID" value="ENSACAG00000004529.4"/>
</dbReference>
<evidence type="ECO:0000256" key="1">
    <source>
        <dbReference type="ARBA" id="ARBA00004123"/>
    </source>
</evidence>
<dbReference type="PROSITE" id="PS51479">
    <property type="entry name" value="ZF_RTR1"/>
    <property type="match status" value="1"/>
</dbReference>
<dbReference type="GO" id="GO:0008270">
    <property type="term" value="F:zinc ion binding"/>
    <property type="evidence" value="ECO:0007669"/>
    <property type="project" value="UniProtKB-KW"/>
</dbReference>
<dbReference type="InParanoid" id="A0A803TUL5"/>
<evidence type="ECO:0000256" key="8">
    <source>
        <dbReference type="ARBA" id="ARBA00023242"/>
    </source>
</evidence>
<evidence type="ECO:0000256" key="14">
    <source>
        <dbReference type="SAM" id="MobiDB-lite"/>
    </source>
</evidence>
<keyword evidence="6 13" id="KW-0862">Zinc</keyword>
<accession>A0A803TUL5</accession>
<keyword evidence="8 13" id="KW-0539">Nucleus</keyword>
<gene>
    <name evidence="16" type="primary">RPAP2</name>
</gene>
<evidence type="ECO:0000256" key="10">
    <source>
        <dbReference type="ARBA" id="ARBA00047761"/>
    </source>
</evidence>
<evidence type="ECO:0000313" key="17">
    <source>
        <dbReference type="Proteomes" id="UP000001646"/>
    </source>
</evidence>
<dbReference type="InterPro" id="IPR038534">
    <property type="entry name" value="Rtr1/RPAP2_sf"/>
</dbReference>
<dbReference type="GO" id="GO:0005737">
    <property type="term" value="C:cytoplasm"/>
    <property type="evidence" value="ECO:0000318"/>
    <property type="project" value="GO_Central"/>
</dbReference>